<reference evidence="2 3" key="1">
    <citation type="submission" date="2018-06" db="EMBL/GenBank/DDBJ databases">
        <title>Genome analysis of cellulolytic fungus Trichoderma lentiforme CFAM-422.</title>
        <authorList>
            <person name="Steindorff A.S."/>
            <person name="Formighieri E.F."/>
            <person name="Midorikawa G.E.O."/>
            <person name="Tamietti M.S."/>
            <person name="Ramos E.Z."/>
            <person name="Silva A.S."/>
            <person name="Bon E.P.S."/>
            <person name="Mendes T.D."/>
            <person name="Damaso M.C.T."/>
            <person name="Favaro L.C.L."/>
        </authorList>
    </citation>
    <scope>NUCLEOTIDE SEQUENCE [LARGE SCALE GENOMIC DNA]</scope>
    <source>
        <strain evidence="2 3">CFAM-422</strain>
    </source>
</reference>
<accession>A0A9P5C8J9</accession>
<feature type="compositionally biased region" description="Polar residues" evidence="1">
    <location>
        <begin position="103"/>
        <end position="113"/>
    </location>
</feature>
<organism evidence="2 3">
    <name type="scientific">Trichoderma lentiforme</name>
    <dbReference type="NCBI Taxonomy" id="1567552"/>
    <lineage>
        <taxon>Eukaryota</taxon>
        <taxon>Fungi</taxon>
        <taxon>Dikarya</taxon>
        <taxon>Ascomycota</taxon>
        <taxon>Pezizomycotina</taxon>
        <taxon>Sordariomycetes</taxon>
        <taxon>Hypocreomycetidae</taxon>
        <taxon>Hypocreales</taxon>
        <taxon>Hypocreaceae</taxon>
        <taxon>Trichoderma</taxon>
    </lineage>
</organism>
<dbReference type="AlphaFoldDB" id="A0A9P5C8J9"/>
<sequence>MLAAMTVVVVERIAQVAIEKPMRARVGDSMSTRPLGLVGGVSAASSAAKADDPEYACPARESRSHMDCVMSSPAAVGTTLVAAEVVTCSSDPLPHSRFARDVPSTSWRSKQKK</sequence>
<protein>
    <submittedName>
        <fullName evidence="2">Uncharacterized protein</fullName>
    </submittedName>
</protein>
<feature type="region of interest" description="Disordered" evidence="1">
    <location>
        <begin position="91"/>
        <end position="113"/>
    </location>
</feature>
<proteinExistence type="predicted"/>
<dbReference type="Proteomes" id="UP000801864">
    <property type="component" value="Unassembled WGS sequence"/>
</dbReference>
<evidence type="ECO:0000313" key="3">
    <source>
        <dbReference type="Proteomes" id="UP000801864"/>
    </source>
</evidence>
<gene>
    <name evidence="2" type="ORF">CFAM422_009985</name>
</gene>
<comment type="caution">
    <text evidence="2">The sequence shown here is derived from an EMBL/GenBank/DDBJ whole genome shotgun (WGS) entry which is preliminary data.</text>
</comment>
<keyword evidence="3" id="KW-1185">Reference proteome</keyword>
<name>A0A9P5C8J9_9HYPO</name>
<dbReference type="EMBL" id="QLNT01000019">
    <property type="protein sequence ID" value="KAF3063429.1"/>
    <property type="molecule type" value="Genomic_DNA"/>
</dbReference>
<evidence type="ECO:0000256" key="1">
    <source>
        <dbReference type="SAM" id="MobiDB-lite"/>
    </source>
</evidence>
<evidence type="ECO:0000313" key="2">
    <source>
        <dbReference type="EMBL" id="KAF3063429.1"/>
    </source>
</evidence>